<dbReference type="Proteomes" id="UP001320603">
    <property type="component" value="Chromosome"/>
</dbReference>
<dbReference type="InterPro" id="IPR016879">
    <property type="entry name" value="UCP028299"/>
</dbReference>
<keyword evidence="1" id="KW-0732">Signal</keyword>
<dbReference type="EMBL" id="CP146284">
    <property type="protein sequence ID" value="WWV65692.1"/>
    <property type="molecule type" value="Genomic_DNA"/>
</dbReference>
<gene>
    <name evidence="2" type="ORF">NEE14_011890</name>
</gene>
<evidence type="ECO:0000313" key="2">
    <source>
        <dbReference type="EMBL" id="WWV65692.1"/>
    </source>
</evidence>
<evidence type="ECO:0000256" key="1">
    <source>
        <dbReference type="SAM" id="SignalP"/>
    </source>
</evidence>
<evidence type="ECO:0000313" key="3">
    <source>
        <dbReference type="Proteomes" id="UP001320603"/>
    </source>
</evidence>
<feature type="signal peptide" evidence="1">
    <location>
        <begin position="1"/>
        <end position="20"/>
    </location>
</feature>
<dbReference type="RefSeq" id="WP_251966677.1">
    <property type="nucleotide sequence ID" value="NZ_CP146284.1"/>
</dbReference>
<dbReference type="Pfam" id="PF11777">
    <property type="entry name" value="DUF3316"/>
    <property type="match status" value="1"/>
</dbReference>
<sequence>MMYRILSCLLLLFWSIPAFPQEEEPTEPVNAATLIGIGGYNLMDTYLTPGSRIPYTGWGLRVMNERAKMTRLADHRISRQQIFNADIASIRNGAGTTQAFSGFLDYTLGYHYHFHPIPALKLLAGASVHAMGGFIYCTRVSNNPASAKADLDLNLSVQAIYNFQIRNYPLTMRYQAEIPFIGILFSPHYGQSYYEIFDRGNKSGIVPFTSFHNKLAMKNYLTVDFPVGKFTFRAGYLNSLYYLDVNQIQSYIISHSFVIGFVKEFIAFGGRKMQQTSKHNSVYY</sequence>
<reference evidence="2 3" key="1">
    <citation type="submission" date="2024-02" db="EMBL/GenBank/DDBJ databases">
        <title>Whole genome sequencing of Parabacteroides sp. AD58.</title>
        <authorList>
            <person name="Chaplin A.V."/>
            <person name="Pikina A.P."/>
            <person name="Sokolova S.R."/>
            <person name="Korostin D.O."/>
            <person name="Efimov B.A."/>
        </authorList>
    </citation>
    <scope>NUCLEOTIDE SEQUENCE [LARGE SCALE GENOMIC DNA]</scope>
    <source>
        <strain evidence="2 3">AD58</strain>
    </source>
</reference>
<accession>A0ABZ2II21</accession>
<feature type="chain" id="PRO_5047117736" evidence="1">
    <location>
        <begin position="21"/>
        <end position="284"/>
    </location>
</feature>
<name>A0ABZ2II21_9BACT</name>
<organism evidence="2 3">
    <name type="scientific">Parabacteroides absconsus</name>
    <dbReference type="NCBI Taxonomy" id="2951805"/>
    <lineage>
        <taxon>Bacteria</taxon>
        <taxon>Pseudomonadati</taxon>
        <taxon>Bacteroidota</taxon>
        <taxon>Bacteroidia</taxon>
        <taxon>Bacteroidales</taxon>
        <taxon>Tannerellaceae</taxon>
        <taxon>Parabacteroides</taxon>
    </lineage>
</organism>
<proteinExistence type="predicted"/>
<keyword evidence="3" id="KW-1185">Reference proteome</keyword>
<protein>
    <submittedName>
        <fullName evidence="2">DUF3316 domain-containing protein</fullName>
    </submittedName>
</protein>